<feature type="region of interest" description="Disordered" evidence="12">
    <location>
        <begin position="134"/>
        <end position="216"/>
    </location>
</feature>
<evidence type="ECO:0000256" key="7">
    <source>
        <dbReference type="ARBA" id="ARBA00023034"/>
    </source>
</evidence>
<name>A0A8J2NR27_9HEXA</name>
<dbReference type="Pfam" id="PF00928">
    <property type="entry name" value="Adap_comp_sub"/>
    <property type="match status" value="1"/>
</dbReference>
<keyword evidence="8 10" id="KW-0472">Membrane</keyword>
<dbReference type="InterPro" id="IPR028565">
    <property type="entry name" value="MHD"/>
</dbReference>
<dbReference type="PROSITE" id="PS51072">
    <property type="entry name" value="MHD"/>
    <property type="match status" value="1"/>
</dbReference>
<evidence type="ECO:0000313" key="14">
    <source>
        <dbReference type="EMBL" id="CAG7659372.1"/>
    </source>
</evidence>
<dbReference type="GO" id="GO:0030126">
    <property type="term" value="C:COPI vesicle coat"/>
    <property type="evidence" value="ECO:0007669"/>
    <property type="project" value="UniProtKB-UniRule"/>
</dbReference>
<feature type="compositionally biased region" description="Low complexity" evidence="12">
    <location>
        <begin position="166"/>
        <end position="193"/>
    </location>
</feature>
<organism evidence="14 15">
    <name type="scientific">Allacma fusca</name>
    <dbReference type="NCBI Taxonomy" id="39272"/>
    <lineage>
        <taxon>Eukaryota</taxon>
        <taxon>Metazoa</taxon>
        <taxon>Ecdysozoa</taxon>
        <taxon>Arthropoda</taxon>
        <taxon>Hexapoda</taxon>
        <taxon>Collembola</taxon>
        <taxon>Symphypleona</taxon>
        <taxon>Sminthuridae</taxon>
        <taxon>Allacma</taxon>
    </lineage>
</organism>
<proteinExistence type="inferred from homology"/>
<keyword evidence="5 10" id="KW-0931">ER-Golgi transport</keyword>
<comment type="similarity">
    <text evidence="1 10">Belongs to the adaptor complexes medium subunit family. Delta-COP subfamily.</text>
</comment>
<evidence type="ECO:0000256" key="11">
    <source>
        <dbReference type="RuleBase" id="RU366052"/>
    </source>
</evidence>
<dbReference type="GO" id="GO:0006890">
    <property type="term" value="P:retrograde vesicle-mediated transport, Golgi to endoplasmic reticulum"/>
    <property type="evidence" value="ECO:0007669"/>
    <property type="project" value="UniProtKB-UniRule"/>
</dbReference>
<dbReference type="GO" id="GO:0006888">
    <property type="term" value="P:endoplasmic reticulum to Golgi vesicle-mediated transport"/>
    <property type="evidence" value="ECO:0007669"/>
    <property type="project" value="TreeGrafter"/>
</dbReference>
<dbReference type="Proteomes" id="UP000708208">
    <property type="component" value="Unassembled WGS sequence"/>
</dbReference>
<comment type="caution">
    <text evidence="14">The sequence shown here is derived from an EMBL/GenBank/DDBJ whole genome shotgun (WGS) entry which is preliminary data.</text>
</comment>
<evidence type="ECO:0000256" key="12">
    <source>
        <dbReference type="SAM" id="MobiDB-lite"/>
    </source>
</evidence>
<feature type="domain" description="MHD" evidence="13">
    <location>
        <begin position="260"/>
        <end position="504"/>
    </location>
</feature>
<keyword evidence="3 10" id="KW-0813">Transport</keyword>
<dbReference type="CDD" id="cd14830">
    <property type="entry name" value="Delta_COP_N"/>
    <property type="match status" value="1"/>
</dbReference>
<dbReference type="InterPro" id="IPR027059">
    <property type="entry name" value="Coatomer_dsu"/>
</dbReference>
<evidence type="ECO:0000256" key="10">
    <source>
        <dbReference type="RuleBase" id="RU364018"/>
    </source>
</evidence>
<dbReference type="GO" id="GO:0051645">
    <property type="term" value="P:Golgi localization"/>
    <property type="evidence" value="ECO:0007669"/>
    <property type="project" value="TreeGrafter"/>
</dbReference>
<dbReference type="Pfam" id="PF01217">
    <property type="entry name" value="Clat_adaptor_s"/>
    <property type="match status" value="1"/>
</dbReference>
<comment type="function">
    <text evidence="10">The coatomer is a cytosolic protein complex that binds to dilysine motifs and reversibly associates with Golgi non-clathrin-coated vesicles, which further mediate biosynthetic protein transport from the ER, via the Golgi up to the trans Golgi network. Coatomer complex is required for budding from Golgi membranes, and is essential for the retrograde Golgi-to-ER transport of dilysine-tagged proteins.</text>
</comment>
<evidence type="ECO:0000256" key="9">
    <source>
        <dbReference type="ARBA" id="ARBA00023329"/>
    </source>
</evidence>
<evidence type="ECO:0000313" key="15">
    <source>
        <dbReference type="Proteomes" id="UP000708208"/>
    </source>
</evidence>
<keyword evidence="9 10" id="KW-0968">Cytoplasmic vesicle</keyword>
<dbReference type="AlphaFoldDB" id="A0A8J2NR27"/>
<feature type="non-terminal residue" evidence="14">
    <location>
        <position position="1"/>
    </location>
</feature>
<comment type="subunit">
    <text evidence="2 10">Oligomeric complex that consists of at least the alpha, beta, beta', gamma, delta, epsilon and zeta subunits.</text>
</comment>
<dbReference type="InterPro" id="IPR022775">
    <property type="entry name" value="AP_mu_sigma_su"/>
</dbReference>
<evidence type="ECO:0000256" key="6">
    <source>
        <dbReference type="ARBA" id="ARBA00022927"/>
    </source>
</evidence>
<evidence type="ECO:0000256" key="2">
    <source>
        <dbReference type="ARBA" id="ARBA00011775"/>
    </source>
</evidence>
<evidence type="ECO:0000256" key="5">
    <source>
        <dbReference type="ARBA" id="ARBA00022892"/>
    </source>
</evidence>
<comment type="subcellular location">
    <subcellularLocation>
        <location evidence="10 11">Cytoplasm</location>
    </subcellularLocation>
    <subcellularLocation>
        <location evidence="10 11">Cytoplasmic vesicle</location>
        <location evidence="10 11">COPI-coated vesicle membrane</location>
        <topology evidence="10 11">Peripheral membrane protein</topology>
        <orientation evidence="10 11">Cytoplasmic side</orientation>
    </subcellularLocation>
    <subcellularLocation>
        <location evidence="10 11">Golgi apparatus membrane</location>
        <topology evidence="10 11">Peripheral membrane protein</topology>
        <orientation evidence="10 11">Cytoplasmic side</orientation>
    </subcellularLocation>
</comment>
<keyword evidence="4 10" id="KW-0963">Cytoplasm</keyword>
<evidence type="ECO:0000259" key="13">
    <source>
        <dbReference type="PROSITE" id="PS51072"/>
    </source>
</evidence>
<dbReference type="FunFam" id="2.60.40.1170:FF:000007">
    <property type="entry name" value="Coatomer subunit delta"/>
    <property type="match status" value="1"/>
</dbReference>
<accession>A0A8J2NR27</accession>
<evidence type="ECO:0000256" key="8">
    <source>
        <dbReference type="ARBA" id="ARBA00023136"/>
    </source>
</evidence>
<dbReference type="EMBL" id="CAJVCH010006624">
    <property type="protein sequence ID" value="CAG7659372.1"/>
    <property type="molecule type" value="Genomic_DNA"/>
</dbReference>
<keyword evidence="15" id="KW-1185">Reference proteome</keyword>
<dbReference type="PANTHER" id="PTHR10121">
    <property type="entry name" value="COATOMER SUBUNIT DELTA"/>
    <property type="match status" value="1"/>
</dbReference>
<reference evidence="14" key="1">
    <citation type="submission" date="2021-06" db="EMBL/GenBank/DDBJ databases">
        <authorList>
            <person name="Hodson N. C."/>
            <person name="Mongue J. A."/>
            <person name="Jaron S. K."/>
        </authorList>
    </citation>
    <scope>NUCLEOTIDE SEQUENCE</scope>
</reference>
<evidence type="ECO:0000256" key="4">
    <source>
        <dbReference type="ARBA" id="ARBA00022490"/>
    </source>
</evidence>
<evidence type="ECO:0000256" key="3">
    <source>
        <dbReference type="ARBA" id="ARBA00022448"/>
    </source>
</evidence>
<gene>
    <name evidence="14" type="ORF">AFUS01_LOCUS1194</name>
</gene>
<dbReference type="PANTHER" id="PTHR10121:SF0">
    <property type="entry name" value="COATOMER SUBUNIT DELTA"/>
    <property type="match status" value="1"/>
</dbReference>
<feature type="compositionally biased region" description="Basic and acidic residues" evidence="12">
    <location>
        <begin position="135"/>
        <end position="160"/>
    </location>
</feature>
<keyword evidence="7 10" id="KW-0333">Golgi apparatus</keyword>
<keyword evidence="6 10" id="KW-0653">Protein transport</keyword>
<dbReference type="GO" id="GO:0015031">
    <property type="term" value="P:protein transport"/>
    <property type="evidence" value="ECO:0007669"/>
    <property type="project" value="UniProtKB-KW"/>
</dbReference>
<protein>
    <recommendedName>
        <fullName evidence="10">Coatomer subunit delta</fullName>
    </recommendedName>
</protein>
<evidence type="ECO:0000256" key="1">
    <source>
        <dbReference type="ARBA" id="ARBA00010516"/>
    </source>
</evidence>
<dbReference type="FunFam" id="3.30.450.60:FF:000003">
    <property type="entry name" value="Coatomer subunit delta"/>
    <property type="match status" value="1"/>
</dbReference>
<dbReference type="OrthoDB" id="10266042at2759"/>
<dbReference type="GO" id="GO:0000139">
    <property type="term" value="C:Golgi membrane"/>
    <property type="evidence" value="ECO:0007669"/>
    <property type="project" value="UniProtKB-SubCell"/>
</dbReference>
<sequence length="504" mass="55920">LVSRQFVEMTKSRIEGLLAAFPKLIPAGKQHTFVETDSVRYVYQPMEKLYMVLITTKASNILEDLETLRLFAKVVPEYSKNLEETDICENAFNLIIAFDEIVALGYRENVNLAQIRTFVEMDSHEEKVYQAVRQSQERDAKQRMREKAKELQRQRLEASKRGIKTGSSAYSMSSSSYNSSSGSTSVENTSASSIPSEPRPSYAKPSGTSKALKLGGKTRDVESFVDQLKSEGERVTAVNTSATAAGNKGSAQITQSSVSAEGVHLKVEEKIQVTAGRDGGLENMEVIGMVTLRIQDEASAQIHVQFENQDSRGIQFQTHPNVDKELFRLRNTIGSKNPQKPFPVNTDVGVLKWRYQTKDESEIPLTINCWPSENGHGGCDVNIEYELQNENLELLDVIISIPIPSGSGTPVVGECEGEYVYEPRRNTLLWQLAVVDSSNKTGALEFSVTNGTPRQFFPVQVTFQSLQTFARLAVTDVKLVESGLPAKHSVETMLIAESGKYEVV</sequence>
<dbReference type="CDD" id="cd09254">
    <property type="entry name" value="AP_delta-COPI_MHD"/>
    <property type="match status" value="1"/>
</dbReference>